<dbReference type="InterPro" id="IPR002645">
    <property type="entry name" value="STAS_dom"/>
</dbReference>
<evidence type="ECO:0000259" key="1">
    <source>
        <dbReference type="PROSITE" id="PS50801"/>
    </source>
</evidence>
<sequence>MVTRPSASPSTARRGAELEAVVGESPGATVIRLRGRMRAGTARVLREAVEGVLATGSTSLVLDLSEVVADDELGLWVVPAVAGEAHDAGVAFTVVAPHRSLRSRLRRLGGRPFDLADTWP</sequence>
<dbReference type="EMBL" id="JBBEGN010000018">
    <property type="protein sequence ID" value="MEJ2871081.1"/>
    <property type="molecule type" value="Genomic_DNA"/>
</dbReference>
<dbReference type="Gene3D" id="3.30.750.24">
    <property type="entry name" value="STAS domain"/>
    <property type="match status" value="1"/>
</dbReference>
<dbReference type="InterPro" id="IPR036513">
    <property type="entry name" value="STAS_dom_sf"/>
</dbReference>
<reference evidence="2 3" key="1">
    <citation type="submission" date="2024-03" db="EMBL/GenBank/DDBJ databases">
        <title>Actinomycetospora sp. OC33-EN08, a novel actinomycete isolated from wild orchid (Aerides multiflora).</title>
        <authorList>
            <person name="Suriyachadkun C."/>
        </authorList>
    </citation>
    <scope>NUCLEOTIDE SEQUENCE [LARGE SCALE GENOMIC DNA]</scope>
    <source>
        <strain evidence="2 3">OC33-EN08</strain>
    </source>
</reference>
<organism evidence="2 3">
    <name type="scientific">Actinomycetospora aurantiaca</name>
    <dbReference type="NCBI Taxonomy" id="3129233"/>
    <lineage>
        <taxon>Bacteria</taxon>
        <taxon>Bacillati</taxon>
        <taxon>Actinomycetota</taxon>
        <taxon>Actinomycetes</taxon>
        <taxon>Pseudonocardiales</taxon>
        <taxon>Pseudonocardiaceae</taxon>
        <taxon>Actinomycetospora</taxon>
    </lineage>
</organism>
<gene>
    <name evidence="2" type="ORF">WCD74_25175</name>
</gene>
<feature type="domain" description="STAS" evidence="1">
    <location>
        <begin position="18"/>
        <end position="109"/>
    </location>
</feature>
<dbReference type="SUPFAM" id="SSF52091">
    <property type="entry name" value="SpoIIaa-like"/>
    <property type="match status" value="1"/>
</dbReference>
<accession>A0ABU8MUT2</accession>
<dbReference type="Proteomes" id="UP001385809">
    <property type="component" value="Unassembled WGS sequence"/>
</dbReference>
<proteinExistence type="predicted"/>
<dbReference type="PROSITE" id="PS50801">
    <property type="entry name" value="STAS"/>
    <property type="match status" value="1"/>
</dbReference>
<name>A0ABU8MUT2_9PSEU</name>
<evidence type="ECO:0000313" key="2">
    <source>
        <dbReference type="EMBL" id="MEJ2871081.1"/>
    </source>
</evidence>
<dbReference type="RefSeq" id="WP_337697650.1">
    <property type="nucleotide sequence ID" value="NZ_JBBEGN010000018.1"/>
</dbReference>
<dbReference type="CDD" id="cd07043">
    <property type="entry name" value="STAS_anti-anti-sigma_factors"/>
    <property type="match status" value="1"/>
</dbReference>
<keyword evidence="3" id="KW-1185">Reference proteome</keyword>
<dbReference type="Pfam" id="PF13466">
    <property type="entry name" value="STAS_2"/>
    <property type="match status" value="1"/>
</dbReference>
<dbReference type="InterPro" id="IPR058548">
    <property type="entry name" value="MlaB-like_STAS"/>
</dbReference>
<comment type="caution">
    <text evidence="2">The sequence shown here is derived from an EMBL/GenBank/DDBJ whole genome shotgun (WGS) entry which is preliminary data.</text>
</comment>
<protein>
    <submittedName>
        <fullName evidence="2">STAS domain-containing protein</fullName>
    </submittedName>
</protein>
<evidence type="ECO:0000313" key="3">
    <source>
        <dbReference type="Proteomes" id="UP001385809"/>
    </source>
</evidence>